<dbReference type="InterPro" id="IPR009057">
    <property type="entry name" value="Homeodomain-like_sf"/>
</dbReference>
<evidence type="ECO:0000313" key="2">
    <source>
        <dbReference type="Proteomes" id="UP000095283"/>
    </source>
</evidence>
<protein>
    <submittedName>
        <fullName evidence="3">Homeodomain-like domain-containing protein</fullName>
    </submittedName>
</protein>
<dbReference type="Proteomes" id="UP000095283">
    <property type="component" value="Unplaced"/>
</dbReference>
<proteinExistence type="predicted"/>
<dbReference type="AlphaFoldDB" id="A0A1I7X7L1"/>
<accession>A0A1I7X7L1</accession>
<reference evidence="3" key="1">
    <citation type="submission" date="2016-11" db="UniProtKB">
        <authorList>
            <consortium name="WormBaseParasite"/>
        </authorList>
    </citation>
    <scope>IDENTIFICATION</scope>
</reference>
<dbReference type="Pfam" id="PF13384">
    <property type="entry name" value="HTH_23"/>
    <property type="match status" value="1"/>
</dbReference>
<sequence>MSKALRTISIHLHETGEKHIAIAKKLCVTRMAVYRTVKRYQDLGCAKSSDTDVKSHNFMIKTAFDTKIYPDIYKESNNNLV</sequence>
<dbReference type="GO" id="GO:0005634">
    <property type="term" value="C:nucleus"/>
    <property type="evidence" value="ECO:0007669"/>
    <property type="project" value="UniProtKB-SubCell"/>
</dbReference>
<dbReference type="WBParaSite" id="Hba_13381">
    <property type="protein sequence ID" value="Hba_13381"/>
    <property type="gene ID" value="Hba_13381"/>
</dbReference>
<name>A0A1I7X7L1_HETBA</name>
<dbReference type="InterPro" id="IPR036388">
    <property type="entry name" value="WH-like_DNA-bd_sf"/>
</dbReference>
<evidence type="ECO:0000256" key="1">
    <source>
        <dbReference type="ARBA" id="ARBA00004123"/>
    </source>
</evidence>
<keyword evidence="2" id="KW-1185">Reference proteome</keyword>
<dbReference type="Gene3D" id="1.10.10.10">
    <property type="entry name" value="Winged helix-like DNA-binding domain superfamily/Winged helix DNA-binding domain"/>
    <property type="match status" value="1"/>
</dbReference>
<dbReference type="SUPFAM" id="SSF46689">
    <property type="entry name" value="Homeodomain-like"/>
    <property type="match status" value="1"/>
</dbReference>
<organism evidence="2 3">
    <name type="scientific">Heterorhabditis bacteriophora</name>
    <name type="common">Entomopathogenic nematode worm</name>
    <dbReference type="NCBI Taxonomy" id="37862"/>
    <lineage>
        <taxon>Eukaryota</taxon>
        <taxon>Metazoa</taxon>
        <taxon>Ecdysozoa</taxon>
        <taxon>Nematoda</taxon>
        <taxon>Chromadorea</taxon>
        <taxon>Rhabditida</taxon>
        <taxon>Rhabditina</taxon>
        <taxon>Rhabditomorpha</taxon>
        <taxon>Strongyloidea</taxon>
        <taxon>Heterorhabditidae</taxon>
        <taxon>Heterorhabditis</taxon>
    </lineage>
</organism>
<evidence type="ECO:0000313" key="3">
    <source>
        <dbReference type="WBParaSite" id="Hba_13381"/>
    </source>
</evidence>
<comment type="subcellular location">
    <subcellularLocation>
        <location evidence="1">Nucleus</location>
    </subcellularLocation>
</comment>